<reference evidence="1 2" key="1">
    <citation type="submission" date="2016-10" db="EMBL/GenBank/DDBJ databases">
        <authorList>
            <person name="Varghese N."/>
            <person name="Submissions S."/>
        </authorList>
    </citation>
    <scope>NUCLEOTIDE SEQUENCE [LARGE SCALE GENOMIC DNA]</scope>
    <source>
        <strain evidence="1 2">CGMCC 1.7734</strain>
    </source>
</reference>
<evidence type="ECO:0008006" key="3">
    <source>
        <dbReference type="Google" id="ProtNLM"/>
    </source>
</evidence>
<gene>
    <name evidence="1" type="ORF">SAMN05216232_0179</name>
</gene>
<comment type="caution">
    <text evidence="1">The sequence shown here is derived from an EMBL/GenBank/DDBJ whole genome shotgun (WGS) entry which is preliminary data.</text>
</comment>
<organism evidence="1 2">
    <name type="scientific">Virgibacillus subterraneus</name>
    <dbReference type="NCBI Taxonomy" id="621109"/>
    <lineage>
        <taxon>Bacteria</taxon>
        <taxon>Bacillati</taxon>
        <taxon>Bacillota</taxon>
        <taxon>Bacilli</taxon>
        <taxon>Bacillales</taxon>
        <taxon>Bacillaceae</taxon>
        <taxon>Virgibacillus</taxon>
    </lineage>
</organism>
<dbReference type="Proteomes" id="UP000198733">
    <property type="component" value="Unassembled WGS sequence"/>
</dbReference>
<proteinExistence type="predicted"/>
<evidence type="ECO:0000313" key="2">
    <source>
        <dbReference type="Proteomes" id="UP000198733"/>
    </source>
</evidence>
<evidence type="ECO:0000313" key="1">
    <source>
        <dbReference type="EMBL" id="SEP56797.1"/>
    </source>
</evidence>
<protein>
    <recommendedName>
        <fullName evidence="3">Phage protein</fullName>
    </recommendedName>
</protein>
<dbReference type="RefSeq" id="WP_092501511.1">
    <property type="nucleotide sequence ID" value="NZ_FOEH01000001.1"/>
</dbReference>
<keyword evidence="2" id="KW-1185">Reference proteome</keyword>
<accession>A0A1H8YXN6</accession>
<name>A0A1H8YXN6_9BACI</name>
<dbReference type="EMBL" id="FOEH01000001">
    <property type="protein sequence ID" value="SEP56797.1"/>
    <property type="molecule type" value="Genomic_DNA"/>
</dbReference>
<sequence length="128" mass="14964">MKQFGLNKAIEEVEIDGEKFEIDLSDNKRKAYVMEGYKLQKESEKLQNMSDDMTEDEMAKALDEMKDITKSAMDNVLGDGAFDKIYPKTNNSISDTVDVLFQVIDYINEKEQERFEKKKAKYTKKKKR</sequence>